<dbReference type="AlphaFoldDB" id="A0A9P7BYR3"/>
<comment type="caution">
    <text evidence="2">The sequence shown here is derived from an EMBL/GenBank/DDBJ whole genome shotgun (WGS) entry which is preliminary data.</text>
</comment>
<evidence type="ECO:0000313" key="2">
    <source>
        <dbReference type="EMBL" id="KAG1522489.1"/>
    </source>
</evidence>
<protein>
    <submittedName>
        <fullName evidence="2">Uncharacterized protein</fullName>
    </submittedName>
</protein>
<feature type="compositionally biased region" description="Basic and acidic residues" evidence="1">
    <location>
        <begin position="48"/>
        <end position="61"/>
    </location>
</feature>
<reference evidence="2 3" key="1">
    <citation type="journal article" date="2020" name="Microb. Genom.">
        <title>Genetic diversity of clinical and environmental Mucorales isolates obtained from an investigation of mucormycosis cases among solid organ transplant recipients.</title>
        <authorList>
            <person name="Nguyen M.H."/>
            <person name="Kaul D."/>
            <person name="Muto C."/>
            <person name="Cheng S.J."/>
            <person name="Richter R.A."/>
            <person name="Bruno V.M."/>
            <person name="Liu G."/>
            <person name="Beyhan S."/>
            <person name="Sundermann A.J."/>
            <person name="Mounaud S."/>
            <person name="Pasculle A.W."/>
            <person name="Nierman W.C."/>
            <person name="Driscoll E."/>
            <person name="Cumbie R."/>
            <person name="Clancy C.J."/>
            <person name="Dupont C.L."/>
        </authorList>
    </citation>
    <scope>NUCLEOTIDE SEQUENCE [LARGE SCALE GENOMIC DNA]</scope>
    <source>
        <strain evidence="2 3">GL24</strain>
    </source>
</reference>
<organism evidence="2 3">
    <name type="scientific">Rhizopus delemar</name>
    <dbReference type="NCBI Taxonomy" id="936053"/>
    <lineage>
        <taxon>Eukaryota</taxon>
        <taxon>Fungi</taxon>
        <taxon>Fungi incertae sedis</taxon>
        <taxon>Mucoromycota</taxon>
        <taxon>Mucoromycotina</taxon>
        <taxon>Mucoromycetes</taxon>
        <taxon>Mucorales</taxon>
        <taxon>Mucorineae</taxon>
        <taxon>Rhizopodaceae</taxon>
        <taxon>Rhizopus</taxon>
    </lineage>
</organism>
<proteinExistence type="predicted"/>
<evidence type="ECO:0000313" key="3">
    <source>
        <dbReference type="Proteomes" id="UP000740926"/>
    </source>
</evidence>
<keyword evidence="3" id="KW-1185">Reference proteome</keyword>
<accession>A0A9P7BYR3</accession>
<feature type="region of interest" description="Disordered" evidence="1">
    <location>
        <begin position="1"/>
        <end position="79"/>
    </location>
</feature>
<name>A0A9P7BYR3_9FUNG</name>
<gene>
    <name evidence="2" type="ORF">G6F50_018684</name>
</gene>
<dbReference type="Proteomes" id="UP000740926">
    <property type="component" value="Unassembled WGS sequence"/>
</dbReference>
<dbReference type="EMBL" id="JAANIU010022923">
    <property type="protein sequence ID" value="KAG1522489.1"/>
    <property type="molecule type" value="Genomic_DNA"/>
</dbReference>
<feature type="compositionally biased region" description="Polar residues" evidence="1">
    <location>
        <begin position="18"/>
        <end position="29"/>
    </location>
</feature>
<evidence type="ECO:0000256" key="1">
    <source>
        <dbReference type="SAM" id="MobiDB-lite"/>
    </source>
</evidence>
<sequence length="79" mass="8597">MPLALCPPVARHGRRHAAQSQPRSAQHAGQSHDVRQGDVFVQAQRGEQQPEYRQPVHEQRGAADAQARDAGIPDDVADA</sequence>